<dbReference type="PATRIC" id="fig|1346330.5.peg.3176"/>
<comment type="caution">
    <text evidence="1">The sequence shown here is derived from an EMBL/GenBank/DDBJ whole genome shotgun (WGS) entry which is preliminary data.</text>
</comment>
<proteinExistence type="predicted"/>
<reference evidence="1 2" key="1">
    <citation type="journal article" date="2013" name="Genome Announc.">
        <title>The Draft Genome Sequence of Sphingomonas paucimobilis Strain HER1398 (Proteobacteria), Host to the Giant PAU Phage, Indicates That It Is a Member of the Genus Sphingobacterium (Bacteroidetes).</title>
        <authorList>
            <person name="White R.A.III."/>
            <person name="Suttle C.A."/>
        </authorList>
    </citation>
    <scope>NUCLEOTIDE SEQUENCE [LARGE SCALE GENOMIC DNA]</scope>
    <source>
        <strain evidence="1 2">HER1398</strain>
    </source>
</reference>
<evidence type="ECO:0000313" key="1">
    <source>
        <dbReference type="EMBL" id="ERJ58622.1"/>
    </source>
</evidence>
<dbReference type="Proteomes" id="UP000016584">
    <property type="component" value="Unassembled WGS sequence"/>
</dbReference>
<evidence type="ECO:0000313" key="2">
    <source>
        <dbReference type="Proteomes" id="UP000016584"/>
    </source>
</evidence>
<accession>U2HT08</accession>
<organism evidence="1 2">
    <name type="scientific">Sphingobacterium paucimobilis HER1398</name>
    <dbReference type="NCBI Taxonomy" id="1346330"/>
    <lineage>
        <taxon>Bacteria</taxon>
        <taxon>Pseudomonadati</taxon>
        <taxon>Bacteroidota</taxon>
        <taxon>Sphingobacteriia</taxon>
        <taxon>Sphingobacteriales</taxon>
        <taxon>Sphingobacteriaceae</taxon>
        <taxon>Sphingobacterium</taxon>
    </lineage>
</organism>
<dbReference type="AlphaFoldDB" id="U2HT08"/>
<gene>
    <name evidence="1" type="ORF">M472_07570</name>
</gene>
<protein>
    <submittedName>
        <fullName evidence="1">Uncharacterized protein</fullName>
    </submittedName>
</protein>
<name>U2HT08_9SPHI</name>
<keyword evidence="2" id="KW-1185">Reference proteome</keyword>
<sequence>MLAYFYLFDHVSHDVGINGMFFAKKDKKPINTVTINKERPSVTDGLLIF</sequence>
<dbReference type="STRING" id="1346330.M472_07570"/>
<dbReference type="EMBL" id="ATDL01000016">
    <property type="protein sequence ID" value="ERJ58622.1"/>
    <property type="molecule type" value="Genomic_DNA"/>
</dbReference>